<organism evidence="1 2">
    <name type="scientific">Ruicaihuangia caeni</name>
    <dbReference type="NCBI Taxonomy" id="3042517"/>
    <lineage>
        <taxon>Bacteria</taxon>
        <taxon>Bacillati</taxon>
        <taxon>Actinomycetota</taxon>
        <taxon>Actinomycetes</taxon>
        <taxon>Micrococcales</taxon>
        <taxon>Microbacteriaceae</taxon>
        <taxon>Ruicaihuangia</taxon>
    </lineage>
</organism>
<dbReference type="InterPro" id="IPR005583">
    <property type="entry name" value="YaaA"/>
</dbReference>
<evidence type="ECO:0000313" key="2">
    <source>
        <dbReference type="Proteomes" id="UP001321506"/>
    </source>
</evidence>
<dbReference type="EMBL" id="JASATX010000001">
    <property type="protein sequence ID" value="MDI2097481.1"/>
    <property type="molecule type" value="Genomic_DNA"/>
</dbReference>
<dbReference type="PANTHER" id="PTHR30283">
    <property type="entry name" value="PEROXIDE STRESS RESPONSE PROTEIN YAAA"/>
    <property type="match status" value="1"/>
</dbReference>
<evidence type="ECO:0000313" key="1">
    <source>
        <dbReference type="EMBL" id="MDI2097481.1"/>
    </source>
</evidence>
<accession>A0AAW6T4D5</accession>
<comment type="caution">
    <text evidence="1">The sequence shown here is derived from an EMBL/GenBank/DDBJ whole genome shotgun (WGS) entry which is preliminary data.</text>
</comment>
<keyword evidence="2" id="KW-1185">Reference proteome</keyword>
<dbReference type="PANTHER" id="PTHR30283:SF4">
    <property type="entry name" value="PEROXIDE STRESS RESISTANCE PROTEIN YAAA"/>
    <property type="match status" value="1"/>
</dbReference>
<dbReference type="RefSeq" id="WP_281487274.1">
    <property type="nucleotide sequence ID" value="NZ_JASATX010000001.1"/>
</dbReference>
<dbReference type="GO" id="GO:0005829">
    <property type="term" value="C:cytosol"/>
    <property type="evidence" value="ECO:0007669"/>
    <property type="project" value="TreeGrafter"/>
</dbReference>
<protein>
    <submittedName>
        <fullName evidence="1">Peroxide stress protein YaaA</fullName>
    </submittedName>
</protein>
<dbReference type="Pfam" id="PF03883">
    <property type="entry name" value="H2O2_YaaD"/>
    <property type="match status" value="1"/>
</dbReference>
<sequence>MLLLLPPSETKRDGGEAGTRLAVDSLAFAALSPERTAVIEALVRLCADDEAAIAALKLGPKQRDEVERNRRLTEAPLLAAIDRYTGVLYDALDASSLDAEQRRFAGRHIAIHSALFGPLSALDAIPPYRLSHDSRLPGMPLKRHWRAAVGQALSEAHGLVLDLRSEAYTALGPAPDGSYFVRVVTEDADGRRRALNHFNKQAKGQFVRSIIEAGIEHTGADSLLSWAADAGIRIGHGAPGELELVV</sequence>
<proteinExistence type="predicted"/>
<dbReference type="GO" id="GO:0033194">
    <property type="term" value="P:response to hydroperoxide"/>
    <property type="evidence" value="ECO:0007669"/>
    <property type="project" value="TreeGrafter"/>
</dbReference>
<gene>
    <name evidence="1" type="ORF">QF206_00675</name>
</gene>
<dbReference type="Proteomes" id="UP001321506">
    <property type="component" value="Unassembled WGS sequence"/>
</dbReference>
<reference evidence="1 2" key="1">
    <citation type="submission" date="2023-04" db="EMBL/GenBank/DDBJ databases">
        <title>Klugiella caeni sp. nov. isolated from the sludge of biochemical tank.</title>
        <authorList>
            <person name="Geng K."/>
        </authorList>
    </citation>
    <scope>NUCLEOTIDE SEQUENCE [LARGE SCALE GENOMIC DNA]</scope>
    <source>
        <strain evidence="1 2">YN-L-19</strain>
    </source>
</reference>
<name>A0AAW6T4D5_9MICO</name>
<dbReference type="AlphaFoldDB" id="A0AAW6T4D5"/>